<dbReference type="KEGG" id="saci:Sinac_4668"/>
<keyword evidence="2" id="KW-1185">Reference proteome</keyword>
<dbReference type="HOGENOM" id="CLU_2144156_0_0_0"/>
<gene>
    <name evidence="1" type="ordered locus">Sinac_4668</name>
</gene>
<proteinExistence type="predicted"/>
<dbReference type="RefSeq" id="WP_015247959.1">
    <property type="nucleotide sequence ID" value="NC_019892.1"/>
</dbReference>
<organism evidence="1 2">
    <name type="scientific">Singulisphaera acidiphila (strain ATCC BAA-1392 / DSM 18658 / VKM B-2454 / MOB10)</name>
    <dbReference type="NCBI Taxonomy" id="886293"/>
    <lineage>
        <taxon>Bacteria</taxon>
        <taxon>Pseudomonadati</taxon>
        <taxon>Planctomycetota</taxon>
        <taxon>Planctomycetia</taxon>
        <taxon>Isosphaerales</taxon>
        <taxon>Isosphaeraceae</taxon>
        <taxon>Singulisphaera</taxon>
    </lineage>
</organism>
<sequence length="112" mass="12692">MGAFNTVRSEQTCGSCGQRTAFQIQYKYGELWQYEYQIGDSIAWSTKYKKADAGKPGRPQVVVEGIAENCPHCRAEGGEFEVWLANDKIVEVRPLTDPSKFIDNNYIVLDKH</sequence>
<dbReference type="Proteomes" id="UP000010798">
    <property type="component" value="Chromosome"/>
</dbReference>
<dbReference type="EMBL" id="CP003364">
    <property type="protein sequence ID" value="AGA28845.1"/>
    <property type="molecule type" value="Genomic_DNA"/>
</dbReference>
<evidence type="ECO:0000313" key="2">
    <source>
        <dbReference type="Proteomes" id="UP000010798"/>
    </source>
</evidence>
<name>L0DJ23_SINAD</name>
<protein>
    <submittedName>
        <fullName evidence="1">Uncharacterized protein</fullName>
    </submittedName>
</protein>
<evidence type="ECO:0000313" key="1">
    <source>
        <dbReference type="EMBL" id="AGA28845.1"/>
    </source>
</evidence>
<dbReference type="eggNOG" id="ENOG50335F4">
    <property type="taxonomic scope" value="Bacteria"/>
</dbReference>
<accession>L0DJ23</accession>
<dbReference type="AlphaFoldDB" id="L0DJ23"/>
<reference evidence="1 2" key="1">
    <citation type="submission" date="2012-02" db="EMBL/GenBank/DDBJ databases">
        <title>Complete sequence of chromosome of Singulisphaera acidiphila DSM 18658.</title>
        <authorList>
            <consortium name="US DOE Joint Genome Institute (JGI-PGF)"/>
            <person name="Lucas S."/>
            <person name="Copeland A."/>
            <person name="Lapidus A."/>
            <person name="Glavina del Rio T."/>
            <person name="Dalin E."/>
            <person name="Tice H."/>
            <person name="Bruce D."/>
            <person name="Goodwin L."/>
            <person name="Pitluck S."/>
            <person name="Peters L."/>
            <person name="Ovchinnikova G."/>
            <person name="Chertkov O."/>
            <person name="Kyrpides N."/>
            <person name="Mavromatis K."/>
            <person name="Ivanova N."/>
            <person name="Brettin T."/>
            <person name="Detter J.C."/>
            <person name="Han C."/>
            <person name="Larimer F."/>
            <person name="Land M."/>
            <person name="Hauser L."/>
            <person name="Markowitz V."/>
            <person name="Cheng J.-F."/>
            <person name="Hugenholtz P."/>
            <person name="Woyke T."/>
            <person name="Wu D."/>
            <person name="Tindall B."/>
            <person name="Pomrenke H."/>
            <person name="Brambilla E."/>
            <person name="Klenk H.-P."/>
            <person name="Eisen J.A."/>
        </authorList>
    </citation>
    <scope>NUCLEOTIDE SEQUENCE [LARGE SCALE GENOMIC DNA]</scope>
    <source>
        <strain evidence="2">ATCC BAA-1392 / DSM 18658 / VKM B-2454 / MOB10</strain>
    </source>
</reference>